<evidence type="ECO:0000256" key="7">
    <source>
        <dbReference type="SAM" id="SignalP"/>
    </source>
</evidence>
<dbReference type="Gene3D" id="2.60.120.260">
    <property type="entry name" value="Galactose-binding domain-like"/>
    <property type="match status" value="1"/>
</dbReference>
<feature type="domain" description="F5/8 type C" evidence="8">
    <location>
        <begin position="336"/>
        <end position="500"/>
    </location>
</feature>
<keyword evidence="10" id="KW-1185">Reference proteome</keyword>
<gene>
    <name evidence="11" type="primary">LOC116307828</name>
</gene>
<dbReference type="InterPro" id="IPR036383">
    <property type="entry name" value="TSP1_rpt_sf"/>
</dbReference>
<feature type="signal peptide" evidence="7">
    <location>
        <begin position="1"/>
        <end position="21"/>
    </location>
</feature>
<dbReference type="FunFam" id="2.20.100.10:FF:000007">
    <property type="entry name" value="Thrombospondin 1"/>
    <property type="match status" value="1"/>
</dbReference>
<reference evidence="11" key="1">
    <citation type="submission" date="2025-08" db="UniProtKB">
        <authorList>
            <consortium name="RefSeq"/>
        </authorList>
    </citation>
    <scope>IDENTIFICATION</scope>
</reference>
<dbReference type="InterPro" id="IPR008979">
    <property type="entry name" value="Galactose-bd-like_sf"/>
</dbReference>
<sequence length="526" mass="57738">MTLTRVLQILVLSSLIFGCFSNSHNIRDEFSRKFRRAAPSADAAGKDPCKNPMDLLFVLDSSESVGAANWEKILNFTKKVASKFDVKYTRFGVIQYHSIPEVPIVLRSFHDNTTLDDAIGSIYYKPGSTRTDLAITKAAEVFNTSPLRKASRVAIFVIGGRSTDLFVSKGQSINATDLIKEPSAALHAAHVAVYAVSVSEGLPAAESTAFKAELNILTSNPPLDHIFESTTFDDLLSTKPAEVAKKTCIVNGGMSAWSAWSTCSVTCGTGTRVRMRTCNNPKPNNGGLPCTESTVETGECSVQPCPVPKPEAESPWPATSSSCKPNQPASYGYPDLRTCGNGFEPISLSPHQLSASSTYSKDTGDKIIQFRHAPYNGILNNTQNAGAWCAEHQFAVSQDANQYFSIDLGTPTLIGKVATQGMEHWDNWVYTYALKYSIDNINWKNYPRTLQGNCDRRSITENILNPPVLARFLHVNPTSWYTSFDPAKHDICMRVGVYKCRDCKLVPVSRCNINDLGKTTKTNTKE</sequence>
<keyword evidence="7" id="KW-0732">Signal</keyword>
<dbReference type="InterPro" id="IPR050525">
    <property type="entry name" value="ECM_Assembly_Org"/>
</dbReference>
<dbReference type="PANTHER" id="PTHR24020:SF87">
    <property type="entry name" value="COLLAGEN ALPHA-1(VI) CHAIN-LIKE"/>
    <property type="match status" value="1"/>
</dbReference>
<feature type="chain" id="PRO_5027798717" evidence="7">
    <location>
        <begin position="22"/>
        <end position="526"/>
    </location>
</feature>
<dbReference type="InterPro" id="IPR036465">
    <property type="entry name" value="vWFA_dom_sf"/>
</dbReference>
<dbReference type="Pfam" id="PF00092">
    <property type="entry name" value="VWA"/>
    <property type="match status" value="1"/>
</dbReference>
<evidence type="ECO:0000313" key="11">
    <source>
        <dbReference type="RefSeq" id="XP_031574007.1"/>
    </source>
</evidence>
<keyword evidence="2" id="KW-0812">Transmembrane</keyword>
<dbReference type="SUPFAM" id="SSF82895">
    <property type="entry name" value="TSP-1 type 1 repeat"/>
    <property type="match status" value="1"/>
</dbReference>
<dbReference type="Gene3D" id="2.20.100.10">
    <property type="entry name" value="Thrombospondin type-1 (TSP1) repeat"/>
    <property type="match status" value="1"/>
</dbReference>
<dbReference type="InterPro" id="IPR002035">
    <property type="entry name" value="VWF_A"/>
</dbReference>
<dbReference type="AlphaFoldDB" id="A0A6P8J2Z8"/>
<organism evidence="10 11">
    <name type="scientific">Actinia tenebrosa</name>
    <name type="common">Australian red waratah sea anemone</name>
    <dbReference type="NCBI Taxonomy" id="6105"/>
    <lineage>
        <taxon>Eukaryota</taxon>
        <taxon>Metazoa</taxon>
        <taxon>Cnidaria</taxon>
        <taxon>Anthozoa</taxon>
        <taxon>Hexacorallia</taxon>
        <taxon>Actiniaria</taxon>
        <taxon>Actiniidae</taxon>
        <taxon>Actinia</taxon>
    </lineage>
</organism>
<evidence type="ECO:0000256" key="3">
    <source>
        <dbReference type="ARBA" id="ARBA00022737"/>
    </source>
</evidence>
<dbReference type="PROSITE" id="PS50022">
    <property type="entry name" value="FA58C_3"/>
    <property type="match status" value="1"/>
</dbReference>
<dbReference type="SUPFAM" id="SSF53300">
    <property type="entry name" value="vWA-like"/>
    <property type="match status" value="1"/>
</dbReference>
<dbReference type="PANTHER" id="PTHR24020">
    <property type="entry name" value="COLLAGEN ALPHA"/>
    <property type="match status" value="1"/>
</dbReference>
<dbReference type="SMART" id="SM00327">
    <property type="entry name" value="VWA"/>
    <property type="match status" value="1"/>
</dbReference>
<dbReference type="SUPFAM" id="SSF49785">
    <property type="entry name" value="Galactose-binding domain-like"/>
    <property type="match status" value="1"/>
</dbReference>
<accession>A0A6P8J2Z8</accession>
<dbReference type="OrthoDB" id="6132182at2759"/>
<keyword evidence="5" id="KW-0472">Membrane</keyword>
<comment type="subcellular location">
    <subcellularLocation>
        <location evidence="1">Membrane</location>
        <topology evidence="1">Single-pass membrane protein</topology>
    </subcellularLocation>
</comment>
<keyword evidence="3" id="KW-0677">Repeat</keyword>
<evidence type="ECO:0000313" key="10">
    <source>
        <dbReference type="Proteomes" id="UP000515163"/>
    </source>
</evidence>
<dbReference type="InterPro" id="IPR000421">
    <property type="entry name" value="FA58C"/>
</dbReference>
<keyword evidence="4" id="KW-1133">Transmembrane helix</keyword>
<protein>
    <submittedName>
        <fullName evidence="11">Coadhesin-like isoform X2</fullName>
    </submittedName>
</protein>
<name>A0A6P8J2Z8_ACTTE</name>
<dbReference type="InterPro" id="IPR000884">
    <property type="entry name" value="TSP1_rpt"/>
</dbReference>
<dbReference type="PROSITE" id="PS51257">
    <property type="entry name" value="PROKAR_LIPOPROTEIN"/>
    <property type="match status" value="1"/>
</dbReference>
<dbReference type="RefSeq" id="XP_031574007.1">
    <property type="nucleotide sequence ID" value="XM_031718147.1"/>
</dbReference>
<dbReference type="Gene3D" id="3.40.50.410">
    <property type="entry name" value="von Willebrand factor, type A domain"/>
    <property type="match status" value="1"/>
</dbReference>
<feature type="domain" description="VWFA" evidence="9">
    <location>
        <begin position="54"/>
        <end position="247"/>
    </location>
</feature>
<keyword evidence="6" id="KW-1015">Disulfide bond</keyword>
<dbReference type="SMART" id="SM00209">
    <property type="entry name" value="TSP1"/>
    <property type="match status" value="1"/>
</dbReference>
<evidence type="ECO:0000256" key="5">
    <source>
        <dbReference type="ARBA" id="ARBA00023136"/>
    </source>
</evidence>
<evidence type="ECO:0000256" key="6">
    <source>
        <dbReference type="ARBA" id="ARBA00023157"/>
    </source>
</evidence>
<evidence type="ECO:0000259" key="8">
    <source>
        <dbReference type="PROSITE" id="PS50022"/>
    </source>
</evidence>
<evidence type="ECO:0000256" key="1">
    <source>
        <dbReference type="ARBA" id="ARBA00004167"/>
    </source>
</evidence>
<dbReference type="CDD" id="cd00057">
    <property type="entry name" value="FA58C"/>
    <property type="match status" value="1"/>
</dbReference>
<evidence type="ECO:0000256" key="4">
    <source>
        <dbReference type="ARBA" id="ARBA00022989"/>
    </source>
</evidence>
<proteinExistence type="predicted"/>
<dbReference type="Proteomes" id="UP000515163">
    <property type="component" value="Unplaced"/>
</dbReference>
<feature type="unsure residue" description="I or L" evidence="11">
    <location>
        <position position="379"/>
    </location>
</feature>
<dbReference type="Pfam" id="PF00754">
    <property type="entry name" value="F5_F8_type_C"/>
    <property type="match status" value="1"/>
</dbReference>
<dbReference type="SMART" id="SM00231">
    <property type="entry name" value="FA58C"/>
    <property type="match status" value="1"/>
</dbReference>
<dbReference type="PROSITE" id="PS50234">
    <property type="entry name" value="VWFA"/>
    <property type="match status" value="1"/>
</dbReference>
<dbReference type="Pfam" id="PF00090">
    <property type="entry name" value="TSP_1"/>
    <property type="match status" value="1"/>
</dbReference>
<dbReference type="CDD" id="cd01450">
    <property type="entry name" value="vWFA_subfamily_ECM"/>
    <property type="match status" value="1"/>
</dbReference>
<evidence type="ECO:0000259" key="9">
    <source>
        <dbReference type="PROSITE" id="PS50234"/>
    </source>
</evidence>
<dbReference type="PROSITE" id="PS50092">
    <property type="entry name" value="TSP1"/>
    <property type="match status" value="1"/>
</dbReference>
<dbReference type="GO" id="GO:0016020">
    <property type="term" value="C:membrane"/>
    <property type="evidence" value="ECO:0007669"/>
    <property type="project" value="UniProtKB-SubCell"/>
</dbReference>
<evidence type="ECO:0000256" key="2">
    <source>
        <dbReference type="ARBA" id="ARBA00022692"/>
    </source>
</evidence>